<feature type="binding site" evidence="5">
    <location>
        <position position="205"/>
    </location>
    <ligand>
        <name>Zn(2+)</name>
        <dbReference type="ChEBI" id="CHEBI:29105"/>
        <note>catalytic</note>
    </ligand>
</feature>
<keyword evidence="5 6" id="KW-0482">Metalloprotease</keyword>
<feature type="signal peptide" evidence="6">
    <location>
        <begin position="1"/>
        <end position="22"/>
    </location>
</feature>
<dbReference type="SMART" id="SM00235">
    <property type="entry name" value="ZnMc"/>
    <property type="match status" value="1"/>
</dbReference>
<dbReference type="PRINTS" id="PR00480">
    <property type="entry name" value="ASTACIN"/>
</dbReference>
<dbReference type="PROSITE" id="PS51864">
    <property type="entry name" value="ASTACIN"/>
    <property type="match status" value="1"/>
</dbReference>
<keyword evidence="11" id="KW-1185">Reference proteome</keyword>
<comment type="cofactor">
    <cofactor evidence="5 6">
        <name>Zn(2+)</name>
        <dbReference type="ChEBI" id="CHEBI:29105"/>
    </cofactor>
    <text evidence="5 6">Binds 1 zinc ion per subunit.</text>
</comment>
<keyword evidence="7" id="KW-0472">Membrane</keyword>
<evidence type="ECO:0000256" key="4">
    <source>
        <dbReference type="PROSITE-ProRule" id="PRU01005"/>
    </source>
</evidence>
<feature type="transmembrane region" description="Helical" evidence="7">
    <location>
        <begin position="456"/>
        <end position="478"/>
    </location>
</feature>
<dbReference type="CDD" id="cd04280">
    <property type="entry name" value="ZnMc_astacin_like"/>
    <property type="match status" value="1"/>
</dbReference>
<dbReference type="GO" id="GO:0004222">
    <property type="term" value="F:metalloendopeptidase activity"/>
    <property type="evidence" value="ECO:0007669"/>
    <property type="project" value="UniProtKB-UniRule"/>
</dbReference>
<feature type="domain" description="ShKT" evidence="8">
    <location>
        <begin position="361"/>
        <end position="397"/>
    </location>
</feature>
<feature type="binding site" evidence="5">
    <location>
        <position position="195"/>
    </location>
    <ligand>
        <name>Zn(2+)</name>
        <dbReference type="ChEBI" id="CHEBI:29105"/>
        <note>catalytic</note>
    </ligand>
</feature>
<feature type="chain" id="PRO_5044525697" description="Metalloendopeptidase" evidence="6">
    <location>
        <begin position="23"/>
        <end position="529"/>
    </location>
</feature>
<organism evidence="10 11">
    <name type="scientific">Sinanodonta woodiana</name>
    <name type="common">Chinese pond mussel</name>
    <name type="synonym">Anodonta woodiana</name>
    <dbReference type="NCBI Taxonomy" id="1069815"/>
    <lineage>
        <taxon>Eukaryota</taxon>
        <taxon>Metazoa</taxon>
        <taxon>Spiralia</taxon>
        <taxon>Lophotrochozoa</taxon>
        <taxon>Mollusca</taxon>
        <taxon>Bivalvia</taxon>
        <taxon>Autobranchia</taxon>
        <taxon>Heteroconchia</taxon>
        <taxon>Palaeoheterodonta</taxon>
        <taxon>Unionida</taxon>
        <taxon>Unionoidea</taxon>
        <taxon>Unionidae</taxon>
        <taxon>Unioninae</taxon>
        <taxon>Sinanodonta</taxon>
    </lineage>
</organism>
<evidence type="ECO:0000313" key="11">
    <source>
        <dbReference type="Proteomes" id="UP001634394"/>
    </source>
</evidence>
<dbReference type="Pfam" id="PF01549">
    <property type="entry name" value="ShK"/>
    <property type="match status" value="2"/>
</dbReference>
<dbReference type="PANTHER" id="PTHR10127">
    <property type="entry name" value="DISCOIDIN, CUB, EGF, LAMININ , AND ZINC METALLOPROTEASE DOMAIN CONTAINING"/>
    <property type="match status" value="1"/>
</dbReference>
<keyword evidence="7" id="KW-0812">Transmembrane</keyword>
<name>A0ABD3XI95_SINWO</name>
<keyword evidence="6" id="KW-0732">Signal</keyword>
<dbReference type="PANTHER" id="PTHR10127:SF850">
    <property type="entry name" value="METALLOENDOPEPTIDASE"/>
    <property type="match status" value="1"/>
</dbReference>
<protein>
    <recommendedName>
        <fullName evidence="6">Metalloendopeptidase</fullName>
        <ecNumber evidence="6">3.4.24.-</ecNumber>
    </recommendedName>
</protein>
<accession>A0ABD3XI95</accession>
<dbReference type="InterPro" id="IPR001506">
    <property type="entry name" value="Peptidase_M12A"/>
</dbReference>
<evidence type="ECO:0000259" key="9">
    <source>
        <dbReference type="PROSITE" id="PS51864"/>
    </source>
</evidence>
<feature type="binding site" evidence="5">
    <location>
        <position position="199"/>
    </location>
    <ligand>
        <name>Zn(2+)</name>
        <dbReference type="ChEBI" id="CHEBI:29105"/>
        <note>catalytic</note>
    </ligand>
</feature>
<feature type="active site" evidence="5">
    <location>
        <position position="196"/>
    </location>
</feature>
<dbReference type="InterPro" id="IPR034035">
    <property type="entry name" value="Astacin-like_dom"/>
</dbReference>
<dbReference type="Proteomes" id="UP001634394">
    <property type="component" value="Unassembled WGS sequence"/>
</dbReference>
<evidence type="ECO:0000256" key="6">
    <source>
        <dbReference type="RuleBase" id="RU361183"/>
    </source>
</evidence>
<gene>
    <name evidence="10" type="ORF">ACJMK2_024764</name>
</gene>
<keyword evidence="3 5" id="KW-0378">Hydrolase</keyword>
<keyword evidence="5 6" id="KW-0862">Zinc</keyword>
<dbReference type="AlphaFoldDB" id="A0ABD3XI95"/>
<keyword evidence="2 5" id="KW-0645">Protease</keyword>
<dbReference type="EMBL" id="JBJQND010000002">
    <property type="protein sequence ID" value="KAL3884638.1"/>
    <property type="molecule type" value="Genomic_DNA"/>
</dbReference>
<evidence type="ECO:0000313" key="10">
    <source>
        <dbReference type="EMBL" id="KAL3884638.1"/>
    </source>
</evidence>
<dbReference type="SUPFAM" id="SSF55486">
    <property type="entry name" value="Metalloproteases ('zincins'), catalytic domain"/>
    <property type="match status" value="1"/>
</dbReference>
<proteinExistence type="predicted"/>
<keyword evidence="5 6" id="KW-0479">Metal-binding</keyword>
<comment type="function">
    <text evidence="1">Metalloprotease.</text>
</comment>
<dbReference type="PROSITE" id="PS51670">
    <property type="entry name" value="SHKT"/>
    <property type="match status" value="2"/>
</dbReference>
<evidence type="ECO:0000256" key="2">
    <source>
        <dbReference type="ARBA" id="ARBA00022670"/>
    </source>
</evidence>
<comment type="caution">
    <text evidence="10">The sequence shown here is derived from an EMBL/GenBank/DDBJ whole genome shotgun (WGS) entry which is preliminary data.</text>
</comment>
<dbReference type="InterPro" id="IPR024079">
    <property type="entry name" value="MetalloPept_cat_dom_sf"/>
</dbReference>
<evidence type="ECO:0000259" key="8">
    <source>
        <dbReference type="PROSITE" id="PS51670"/>
    </source>
</evidence>
<sequence>MTTTPLRVAGFLSFCVVQWCNGQNIPEVLQKDSVSPPNMLGQEPPTNKTMGQLVMDALGGLKDNLDVKNKNEDILMDMDMVLSKQQYYSLYLQSNRTRSKRKAIRSPIFRWPNGVIPYRFYPGHFDQRDQDMVRQAMMEWERNTCLRFREATPSDVNLIVFTDGPGCISMLGMVGGEQDVSLSSPGCRYRGLYLHEIGHAIGLVHEHNRPDRDEYVEIIWKNVQTNMLDHFTKYTSQEVDQMNVAYDYSSVMHYAVTDFSKGGGLKTMRVKYPANEDSIGNVYMKELSVTDIEIVNKMYSCLVGCQNKHENSIECDNWAVEGKCEADPLWMIPNCQKSCYACDKPSIPKKATTTPTPDIGCMNFLNDFVCDTLAARGECDENPSVILVMCRKSCGQCNTNTTNTPTTMNSTQRKCDPSIQCSVGYVDTNCQYICRNDSHRYQFGAGIHPSESGTHIWVIAVVAGLVVAVVIIVIVIIVRTRRFPRNEYEMPVNRNEYPVPVNITEYEVPVNRNEYEVPVNINEYEVPVN</sequence>
<feature type="domain" description="ShKT" evidence="8">
    <location>
        <begin position="307"/>
        <end position="342"/>
    </location>
</feature>
<reference evidence="10 11" key="1">
    <citation type="submission" date="2024-11" db="EMBL/GenBank/DDBJ databases">
        <title>Chromosome-level genome assembly of the freshwater bivalve Anodonta woodiana.</title>
        <authorList>
            <person name="Chen X."/>
        </authorList>
    </citation>
    <scope>NUCLEOTIDE SEQUENCE [LARGE SCALE GENOMIC DNA]</scope>
    <source>
        <strain evidence="10">MN2024</strain>
        <tissue evidence="10">Gills</tissue>
    </source>
</reference>
<evidence type="ECO:0000256" key="7">
    <source>
        <dbReference type="SAM" id="Phobius"/>
    </source>
</evidence>
<dbReference type="InterPro" id="IPR006026">
    <property type="entry name" value="Peptidase_Metallo"/>
</dbReference>
<evidence type="ECO:0000256" key="5">
    <source>
        <dbReference type="PROSITE-ProRule" id="PRU01211"/>
    </source>
</evidence>
<dbReference type="EC" id="3.4.24.-" evidence="6"/>
<evidence type="ECO:0000256" key="3">
    <source>
        <dbReference type="ARBA" id="ARBA00022801"/>
    </source>
</evidence>
<evidence type="ECO:0000256" key="1">
    <source>
        <dbReference type="ARBA" id="ARBA00002657"/>
    </source>
</evidence>
<dbReference type="Pfam" id="PF01400">
    <property type="entry name" value="Astacin"/>
    <property type="match status" value="1"/>
</dbReference>
<dbReference type="GO" id="GO:0008270">
    <property type="term" value="F:zinc ion binding"/>
    <property type="evidence" value="ECO:0007669"/>
    <property type="project" value="UniProtKB-UniRule"/>
</dbReference>
<keyword evidence="7" id="KW-1133">Transmembrane helix</keyword>
<comment type="caution">
    <text evidence="4">Lacks conserved residue(s) required for the propagation of feature annotation.</text>
</comment>
<feature type="domain" description="Peptidase M12A" evidence="9">
    <location>
        <begin position="102"/>
        <end position="302"/>
    </location>
</feature>
<dbReference type="Gene3D" id="3.40.390.10">
    <property type="entry name" value="Collagenase (Catalytic Domain)"/>
    <property type="match status" value="1"/>
</dbReference>
<dbReference type="SMART" id="SM00254">
    <property type="entry name" value="ShKT"/>
    <property type="match status" value="2"/>
</dbReference>
<dbReference type="GO" id="GO:0006508">
    <property type="term" value="P:proteolysis"/>
    <property type="evidence" value="ECO:0007669"/>
    <property type="project" value="UniProtKB-KW"/>
</dbReference>
<dbReference type="InterPro" id="IPR003582">
    <property type="entry name" value="ShKT_dom"/>
</dbReference>